<reference evidence="3 4" key="1">
    <citation type="submission" date="2023-05" db="EMBL/GenBank/DDBJ databases">
        <title>Streptomyces fuscus sp. nov., a brown-black pigment producing actinomyces isolated from dry sand of Sea duck farm.</title>
        <authorList>
            <person name="Xie J."/>
            <person name="Shen N."/>
        </authorList>
    </citation>
    <scope>NUCLEOTIDE SEQUENCE [LARGE SCALE GENOMIC DNA]</scope>
    <source>
        <strain evidence="3 4">GXMU-J15</strain>
    </source>
</reference>
<sequence>MSDPETGLRTASQWDPLRLGVRPAPDLDGSVEPPLTEYLTRPHDDTLRQRLARAAATHGSVFVLLVGPSASGKTRAVYEAVAAVLPDWPVVHPADGEELLAAETGPRTVLWLDETQRYLHGAAGERAARSLTRLLDRVAPLAVVGTMWPEHLRRLTQTVDDETPTVRALLTGGHARITVPDTLTAQSSEVAAAATRDPRLAAAVRAAGPGNRVLQHLTGGPELVRHWDMGPDQWFTAPEHAVLTAAAEARRLGHTSAVPAHLLQEAAAAFMDANSRATAGEGWFPEAISALTTARPGPAPLIAERHNPGVGAPDSYRPDDYLEQHIRRVRAHRAPPAEFWTAAALSRTPDDLYALGRAAEQRRRYGAAAHLYEFAVAQGQPRARAALARLRERTDGPAAAEETAATDPAAWAALAVVREARRDEQGAHDAYRRAAEAGDVWAWAALARIREEEGDPVAADEVASQAAAAGHALAWRTLGRMRAADGPSAAKAFEQAVTVGDAWGHLGLAQVAERAGDLPEAVRHAVLAADAGVTAAWALLVRLHWVLGDTAAAVAAATRGADAGSPEAWSRLAHLRYADGDLSGAAAAHREAAALGLGAAWRALALLAEADGDTAAAEEQAAQSVRTGDPEAWIALSEDRAARGDDEGAARAAAEAARAGAVEAWITLARSRERAGNTEGAEHAADLAAERGSPAAWAALSRMRERAGDREGSRRAVVRAAALGASDAWTALGRERETQGDRAAAERAYLRACEAADVEAYAALGALYLDQGRVTEACEAYRAAVDAGLPDAWEGLLSALAAQPPRAVSARTVARLRRTGIDP</sequence>
<evidence type="ECO:0000256" key="2">
    <source>
        <dbReference type="SAM" id="MobiDB-lite"/>
    </source>
</evidence>
<dbReference type="InterPro" id="IPR011990">
    <property type="entry name" value="TPR-like_helical_dom_sf"/>
</dbReference>
<dbReference type="Proteomes" id="UP001241926">
    <property type="component" value="Unassembled WGS sequence"/>
</dbReference>
<protein>
    <recommendedName>
        <fullName evidence="5">Tetratricopeptide repeat protein</fullName>
    </recommendedName>
</protein>
<keyword evidence="4" id="KW-1185">Reference proteome</keyword>
<keyword evidence="1" id="KW-0802">TPR repeat</keyword>
<accession>A0ABT7IWS2</accession>
<dbReference type="SUPFAM" id="SSF81901">
    <property type="entry name" value="HCP-like"/>
    <property type="match status" value="2"/>
</dbReference>
<organism evidence="3 4">
    <name type="scientific">Streptomyces fuscus</name>
    <dbReference type="NCBI Taxonomy" id="3048495"/>
    <lineage>
        <taxon>Bacteria</taxon>
        <taxon>Bacillati</taxon>
        <taxon>Actinomycetota</taxon>
        <taxon>Actinomycetes</taxon>
        <taxon>Kitasatosporales</taxon>
        <taxon>Streptomycetaceae</taxon>
        <taxon>Streptomyces</taxon>
    </lineage>
</organism>
<dbReference type="Gene3D" id="1.25.40.10">
    <property type="entry name" value="Tetratricopeptide repeat domain"/>
    <property type="match status" value="2"/>
</dbReference>
<feature type="repeat" description="TPR" evidence="1">
    <location>
        <begin position="758"/>
        <end position="791"/>
    </location>
</feature>
<dbReference type="EMBL" id="JASJUS010000004">
    <property type="protein sequence ID" value="MDL2075992.1"/>
    <property type="molecule type" value="Genomic_DNA"/>
</dbReference>
<name>A0ABT7IWS2_9ACTN</name>
<gene>
    <name evidence="3" type="ORF">QNN03_06015</name>
</gene>
<evidence type="ECO:0008006" key="5">
    <source>
        <dbReference type="Google" id="ProtNLM"/>
    </source>
</evidence>
<dbReference type="InterPro" id="IPR019734">
    <property type="entry name" value="TPR_rpt"/>
</dbReference>
<dbReference type="PROSITE" id="PS50005">
    <property type="entry name" value="TPR"/>
    <property type="match status" value="1"/>
</dbReference>
<dbReference type="RefSeq" id="WP_285430879.1">
    <property type="nucleotide sequence ID" value="NZ_JASJUS010000004.1"/>
</dbReference>
<proteinExistence type="predicted"/>
<evidence type="ECO:0000313" key="4">
    <source>
        <dbReference type="Proteomes" id="UP001241926"/>
    </source>
</evidence>
<comment type="caution">
    <text evidence="3">The sequence shown here is derived from an EMBL/GenBank/DDBJ whole genome shotgun (WGS) entry which is preliminary data.</text>
</comment>
<evidence type="ECO:0000256" key="1">
    <source>
        <dbReference type="PROSITE-ProRule" id="PRU00339"/>
    </source>
</evidence>
<evidence type="ECO:0000313" key="3">
    <source>
        <dbReference type="EMBL" id="MDL2075992.1"/>
    </source>
</evidence>
<feature type="region of interest" description="Disordered" evidence="2">
    <location>
        <begin position="1"/>
        <end position="33"/>
    </location>
</feature>